<keyword evidence="8" id="KW-1185">Reference proteome</keyword>
<feature type="transmembrane region" description="Helical" evidence="5">
    <location>
        <begin position="191"/>
        <end position="211"/>
    </location>
</feature>
<feature type="domain" description="Amino acid transporter transmembrane" evidence="6">
    <location>
        <begin position="17"/>
        <end position="450"/>
    </location>
</feature>
<evidence type="ECO:0000259" key="6">
    <source>
        <dbReference type="Pfam" id="PF01490"/>
    </source>
</evidence>
<dbReference type="PANTHER" id="PTHR22950:SF349">
    <property type="entry name" value="AMINO ACID TRANSPORTER TRANSMEMBRANE DOMAIN-CONTAINING PROTEIN"/>
    <property type="match status" value="1"/>
</dbReference>
<evidence type="ECO:0000256" key="5">
    <source>
        <dbReference type="SAM" id="Phobius"/>
    </source>
</evidence>
<keyword evidence="2 5" id="KW-0812">Transmembrane</keyword>
<evidence type="ECO:0000313" key="8">
    <source>
        <dbReference type="Proteomes" id="UP001209570"/>
    </source>
</evidence>
<feature type="transmembrane region" description="Helical" evidence="5">
    <location>
        <begin position="152"/>
        <end position="171"/>
    </location>
</feature>
<feature type="transmembrane region" description="Helical" evidence="5">
    <location>
        <begin position="90"/>
        <end position="115"/>
    </location>
</feature>
<protein>
    <recommendedName>
        <fullName evidence="6">Amino acid transporter transmembrane domain-containing protein</fullName>
    </recommendedName>
</protein>
<name>A0AAD5M217_PYTIN</name>
<feature type="transmembrane region" description="Helical" evidence="5">
    <location>
        <begin position="42"/>
        <end position="69"/>
    </location>
</feature>
<dbReference type="PANTHER" id="PTHR22950">
    <property type="entry name" value="AMINO ACID TRANSPORTER"/>
    <property type="match status" value="1"/>
</dbReference>
<feature type="transmembrane region" description="Helical" evidence="5">
    <location>
        <begin position="127"/>
        <end position="145"/>
    </location>
</feature>
<sequence>MTTNRKAFFTMEDAKISFNLFCAVCGIGTLGMPANFSRAGPVIAVCAMIFMAFANIYASVVCSKVMMIAPRSVRTFGDLGEWCVGKPGRWLVTIAQMGVCLLAPCAFLVLGGVLLDGLFPEAFKDTTWIVLMALSCVPICLTPTLKEGAAVAFAGCMGTVLSCIVGSVVLLSGMKGHPSVPQPNVSFEQVAVTFGNLSLAYGAGVVIPALQRQHSEPTRMPRVIIITLSFISVLFLALAVIGYTAVGCQIQGNLLFSIYSNPTSGLTDLGFKSNWGGVVLAYMFMQLHIQIAFSVLLHPAFYIFERLVLGMHQHPAVDVEAPAYEAAATPNDDASALKPRASKSSVVSMADIERVHDDEEDESAEYKGYELKYITLRMVMIAVLTAVAMVLKDHFNDLADFIGASAHSYSCIILPIVFYLRKMWPSVPTWEKTIAMFVIVICVVLSAFVSYKTGKKLFVSANTDGPKFPFCEPEFQYELYYNASAVNP</sequence>
<feature type="transmembrane region" description="Helical" evidence="5">
    <location>
        <begin position="374"/>
        <end position="392"/>
    </location>
</feature>
<feature type="transmembrane region" description="Helical" evidence="5">
    <location>
        <begin position="279"/>
        <end position="304"/>
    </location>
</feature>
<dbReference type="Pfam" id="PF01490">
    <property type="entry name" value="Aa_trans"/>
    <property type="match status" value="1"/>
</dbReference>
<gene>
    <name evidence="7" type="ORF">P43SY_005383</name>
</gene>
<dbReference type="GO" id="GO:0005774">
    <property type="term" value="C:vacuolar membrane"/>
    <property type="evidence" value="ECO:0007669"/>
    <property type="project" value="TreeGrafter"/>
</dbReference>
<dbReference type="Proteomes" id="UP001209570">
    <property type="component" value="Unassembled WGS sequence"/>
</dbReference>
<keyword evidence="3 5" id="KW-1133">Transmembrane helix</keyword>
<comment type="caution">
    <text evidence="7">The sequence shown here is derived from an EMBL/GenBank/DDBJ whole genome shotgun (WGS) entry which is preliminary data.</text>
</comment>
<evidence type="ECO:0000256" key="3">
    <source>
        <dbReference type="ARBA" id="ARBA00022989"/>
    </source>
</evidence>
<feature type="transmembrane region" description="Helical" evidence="5">
    <location>
        <begin position="223"/>
        <end position="246"/>
    </location>
</feature>
<evidence type="ECO:0000256" key="2">
    <source>
        <dbReference type="ARBA" id="ARBA00022692"/>
    </source>
</evidence>
<feature type="transmembrane region" description="Helical" evidence="5">
    <location>
        <begin position="433"/>
        <end position="451"/>
    </location>
</feature>
<comment type="subcellular location">
    <subcellularLocation>
        <location evidence="1">Membrane</location>
        <topology evidence="1">Multi-pass membrane protein</topology>
    </subcellularLocation>
</comment>
<proteinExistence type="predicted"/>
<dbReference type="GO" id="GO:0015179">
    <property type="term" value="F:L-amino acid transmembrane transporter activity"/>
    <property type="evidence" value="ECO:0007669"/>
    <property type="project" value="TreeGrafter"/>
</dbReference>
<reference evidence="7" key="1">
    <citation type="submission" date="2021-12" db="EMBL/GenBank/DDBJ databases">
        <title>Prjna785345.</title>
        <authorList>
            <person name="Rujirawat T."/>
            <person name="Krajaejun T."/>
        </authorList>
    </citation>
    <scope>NUCLEOTIDE SEQUENCE</scope>
    <source>
        <strain evidence="7">Pi057C3</strain>
    </source>
</reference>
<keyword evidence="4 5" id="KW-0472">Membrane</keyword>
<evidence type="ECO:0000256" key="4">
    <source>
        <dbReference type="ARBA" id="ARBA00023136"/>
    </source>
</evidence>
<accession>A0AAD5M217</accession>
<dbReference type="InterPro" id="IPR013057">
    <property type="entry name" value="AA_transpt_TM"/>
</dbReference>
<feature type="transmembrane region" description="Helical" evidence="5">
    <location>
        <begin position="398"/>
        <end position="421"/>
    </location>
</feature>
<dbReference type="EMBL" id="JAKCXM010000183">
    <property type="protein sequence ID" value="KAJ0399444.1"/>
    <property type="molecule type" value="Genomic_DNA"/>
</dbReference>
<evidence type="ECO:0000313" key="7">
    <source>
        <dbReference type="EMBL" id="KAJ0399444.1"/>
    </source>
</evidence>
<evidence type="ECO:0000256" key="1">
    <source>
        <dbReference type="ARBA" id="ARBA00004141"/>
    </source>
</evidence>
<organism evidence="7 8">
    <name type="scientific">Pythium insidiosum</name>
    <name type="common">Pythiosis disease agent</name>
    <dbReference type="NCBI Taxonomy" id="114742"/>
    <lineage>
        <taxon>Eukaryota</taxon>
        <taxon>Sar</taxon>
        <taxon>Stramenopiles</taxon>
        <taxon>Oomycota</taxon>
        <taxon>Peronosporomycetes</taxon>
        <taxon>Pythiales</taxon>
        <taxon>Pythiaceae</taxon>
        <taxon>Pythium</taxon>
    </lineage>
</organism>
<feature type="transmembrane region" description="Helical" evidence="5">
    <location>
        <begin position="16"/>
        <end position="36"/>
    </location>
</feature>
<dbReference type="AlphaFoldDB" id="A0AAD5M217"/>